<dbReference type="AlphaFoldDB" id="A0A3N1XPR2"/>
<evidence type="ECO:0000259" key="1">
    <source>
        <dbReference type="Pfam" id="PF01471"/>
    </source>
</evidence>
<sequence length="419" mass="46750">MNKHLVYPAQVSTQSFGRLQVNAFTEVGFRPIPNATVTISYTNDPGTTIEEITTNDVGQTEEVELPAPPLDYSLEPNSDQPYSNYTVKVTAPEFEQIIVDGTEILPDVLAIQNTNLREAAEVAEHTFVVSPHTLYGDYPPKIAEDEIKDIEETGEIVLSQVVVPEFVIVHDGPPASPAENYYVRFRDYIKNVASSEIYATWPTTTIQANIFAILSFTLNRVFTEWYRNQGYNFTITSSTAYDHKFIPGRNYYRNIALEVDALFTNYLSRPNVIQPILTQYCDGNRVQCPGWMTQWGSKYLGDQGYDPIGILRYFYGENMFINTAPVVAGVPASFPGYNLTIGSSGEPVRMIQNQINVISDSFPAIPKVVADGNFGQQTADAVSTFQSVFGLPANGIVDFPTWYRISEIYVATSRIAELV</sequence>
<dbReference type="Pfam" id="PF01471">
    <property type="entry name" value="PG_binding_1"/>
    <property type="match status" value="1"/>
</dbReference>
<keyword evidence="3" id="KW-1185">Reference proteome</keyword>
<feature type="domain" description="Peptidoglycan binding-like" evidence="1">
    <location>
        <begin position="344"/>
        <end position="404"/>
    </location>
</feature>
<reference evidence="2 3" key="1">
    <citation type="submission" date="2018-11" db="EMBL/GenBank/DDBJ databases">
        <title>Genomic Encyclopedia of Type Strains, Phase IV (KMG-IV): sequencing the most valuable type-strain genomes for metagenomic binning, comparative biology and taxonomic classification.</title>
        <authorList>
            <person name="Goeker M."/>
        </authorList>
    </citation>
    <scope>NUCLEOTIDE SEQUENCE [LARGE SCALE GENOMIC DNA]</scope>
    <source>
        <strain evidence="2 3">DSM 26537</strain>
    </source>
</reference>
<dbReference type="SUPFAM" id="SSF47090">
    <property type="entry name" value="PGBD-like"/>
    <property type="match status" value="1"/>
</dbReference>
<dbReference type="Gene3D" id="1.10.101.10">
    <property type="entry name" value="PGBD-like superfamily/PGBD"/>
    <property type="match status" value="1"/>
</dbReference>
<organism evidence="2 3">
    <name type="scientific">Mobilisporobacter senegalensis</name>
    <dbReference type="NCBI Taxonomy" id="1329262"/>
    <lineage>
        <taxon>Bacteria</taxon>
        <taxon>Bacillati</taxon>
        <taxon>Bacillota</taxon>
        <taxon>Clostridia</taxon>
        <taxon>Lachnospirales</taxon>
        <taxon>Lachnospiraceae</taxon>
        <taxon>Mobilisporobacter</taxon>
    </lineage>
</organism>
<evidence type="ECO:0000313" key="2">
    <source>
        <dbReference type="EMBL" id="ROR28248.1"/>
    </source>
</evidence>
<dbReference type="RefSeq" id="WP_123609423.1">
    <property type="nucleotide sequence ID" value="NZ_RJVG01000005.1"/>
</dbReference>
<dbReference type="EMBL" id="RJVG01000005">
    <property type="protein sequence ID" value="ROR28248.1"/>
    <property type="molecule type" value="Genomic_DNA"/>
</dbReference>
<dbReference type="InterPro" id="IPR002477">
    <property type="entry name" value="Peptidoglycan-bd-like"/>
</dbReference>
<comment type="caution">
    <text evidence="2">The sequence shown here is derived from an EMBL/GenBank/DDBJ whole genome shotgun (WGS) entry which is preliminary data.</text>
</comment>
<accession>A0A3N1XPR2</accession>
<proteinExistence type="predicted"/>
<gene>
    <name evidence="2" type="ORF">EDD66_105189</name>
</gene>
<protein>
    <submittedName>
        <fullName evidence="2">Putative peptidoglycan binding protein</fullName>
    </submittedName>
</protein>
<dbReference type="InterPro" id="IPR036366">
    <property type="entry name" value="PGBDSf"/>
</dbReference>
<dbReference type="OrthoDB" id="2933491at2"/>
<evidence type="ECO:0000313" key="3">
    <source>
        <dbReference type="Proteomes" id="UP000273083"/>
    </source>
</evidence>
<name>A0A3N1XPR2_9FIRM</name>
<dbReference type="InterPro" id="IPR036365">
    <property type="entry name" value="PGBD-like_sf"/>
</dbReference>
<dbReference type="Proteomes" id="UP000273083">
    <property type="component" value="Unassembled WGS sequence"/>
</dbReference>